<feature type="region of interest" description="Disordered" evidence="1">
    <location>
        <begin position="148"/>
        <end position="175"/>
    </location>
</feature>
<protein>
    <submittedName>
        <fullName evidence="2">Uncharacterized protein</fullName>
    </submittedName>
</protein>
<gene>
    <name evidence="2" type="ORF">B0H16DRAFT_1811101</name>
</gene>
<sequence>MNPIHRVCRSSKFGSRSLWWFTGVQGEGKKSSKFGSQSLWWFIGVQVEVEGKEGRKEKPKGSRERVMDQPKQRRQIHATQVGISGWESLKKKGRPVFRINRRQDDKQGGGGHADVRHHDGRAVRGGAARDGALDDPGSSIYTRFNGYFLKNPRKPGKNQRPGPIRKVVSKGAAGKKDRQAHIDTLSLEWFRIVPNLTAVHLEGGRADFLRGFVLALDRTRQDDFLPHLLSLELTAPWHVVGDAIIAALSSRYPEEEPNGWSRLESLRVVCSDWGLSMHWKDIGEVDWDLLVSLGNPGMDIHIGTCEENYLWEYQVE</sequence>
<name>A0AAD7JBJ9_9AGAR</name>
<organism evidence="2 3">
    <name type="scientific">Mycena metata</name>
    <dbReference type="NCBI Taxonomy" id="1033252"/>
    <lineage>
        <taxon>Eukaryota</taxon>
        <taxon>Fungi</taxon>
        <taxon>Dikarya</taxon>
        <taxon>Basidiomycota</taxon>
        <taxon>Agaricomycotina</taxon>
        <taxon>Agaricomycetes</taxon>
        <taxon>Agaricomycetidae</taxon>
        <taxon>Agaricales</taxon>
        <taxon>Marasmiineae</taxon>
        <taxon>Mycenaceae</taxon>
        <taxon>Mycena</taxon>
    </lineage>
</organism>
<proteinExistence type="predicted"/>
<evidence type="ECO:0000313" key="3">
    <source>
        <dbReference type="Proteomes" id="UP001215598"/>
    </source>
</evidence>
<feature type="compositionally biased region" description="Basic and acidic residues" evidence="1">
    <location>
        <begin position="101"/>
        <end position="122"/>
    </location>
</feature>
<evidence type="ECO:0000256" key="1">
    <source>
        <dbReference type="SAM" id="MobiDB-lite"/>
    </source>
</evidence>
<comment type="caution">
    <text evidence="2">The sequence shown here is derived from an EMBL/GenBank/DDBJ whole genome shotgun (WGS) entry which is preliminary data.</text>
</comment>
<evidence type="ECO:0000313" key="2">
    <source>
        <dbReference type="EMBL" id="KAJ7761331.1"/>
    </source>
</evidence>
<feature type="region of interest" description="Disordered" evidence="1">
    <location>
        <begin position="100"/>
        <end position="135"/>
    </location>
</feature>
<feature type="compositionally biased region" description="Basic and acidic residues" evidence="1">
    <location>
        <begin position="51"/>
        <end position="71"/>
    </location>
</feature>
<accession>A0AAD7JBJ9</accession>
<dbReference type="AlphaFoldDB" id="A0AAD7JBJ9"/>
<feature type="region of interest" description="Disordered" evidence="1">
    <location>
        <begin position="51"/>
        <end position="77"/>
    </location>
</feature>
<dbReference type="Proteomes" id="UP001215598">
    <property type="component" value="Unassembled WGS sequence"/>
</dbReference>
<dbReference type="EMBL" id="JARKIB010000035">
    <property type="protein sequence ID" value="KAJ7761331.1"/>
    <property type="molecule type" value="Genomic_DNA"/>
</dbReference>
<reference evidence="2" key="1">
    <citation type="submission" date="2023-03" db="EMBL/GenBank/DDBJ databases">
        <title>Massive genome expansion in bonnet fungi (Mycena s.s.) driven by repeated elements and novel gene families across ecological guilds.</title>
        <authorList>
            <consortium name="Lawrence Berkeley National Laboratory"/>
            <person name="Harder C.B."/>
            <person name="Miyauchi S."/>
            <person name="Viragh M."/>
            <person name="Kuo A."/>
            <person name="Thoen E."/>
            <person name="Andreopoulos B."/>
            <person name="Lu D."/>
            <person name="Skrede I."/>
            <person name="Drula E."/>
            <person name="Henrissat B."/>
            <person name="Morin E."/>
            <person name="Kohler A."/>
            <person name="Barry K."/>
            <person name="LaButti K."/>
            <person name="Morin E."/>
            <person name="Salamov A."/>
            <person name="Lipzen A."/>
            <person name="Mereny Z."/>
            <person name="Hegedus B."/>
            <person name="Baldrian P."/>
            <person name="Stursova M."/>
            <person name="Weitz H."/>
            <person name="Taylor A."/>
            <person name="Grigoriev I.V."/>
            <person name="Nagy L.G."/>
            <person name="Martin F."/>
            <person name="Kauserud H."/>
        </authorList>
    </citation>
    <scope>NUCLEOTIDE SEQUENCE</scope>
    <source>
        <strain evidence="2">CBHHK182m</strain>
    </source>
</reference>
<keyword evidence="3" id="KW-1185">Reference proteome</keyword>